<gene>
    <name evidence="1" type="ORF">SACU0126_LOCUS15864</name>
</gene>
<organism evidence="1">
    <name type="scientific">Strombidinopsis acuminata</name>
    <dbReference type="NCBI Taxonomy" id="141414"/>
    <lineage>
        <taxon>Eukaryota</taxon>
        <taxon>Sar</taxon>
        <taxon>Alveolata</taxon>
        <taxon>Ciliophora</taxon>
        <taxon>Intramacronucleata</taxon>
        <taxon>Spirotrichea</taxon>
        <taxon>Choreotrichia</taxon>
        <taxon>Choreotrichida</taxon>
        <taxon>Strombidinopsidae</taxon>
        <taxon>Strombidinopsis</taxon>
    </lineage>
</organism>
<protein>
    <submittedName>
        <fullName evidence="1">Uncharacterized protein</fullName>
    </submittedName>
</protein>
<sequence>MAANRSKTEGMAEKLAYGVTVVAPYPKGKFHWPLGRELYIRMIKRALEDRETVLISSEALGRDAGSPEFNRMVNTFQATGAEVTAVLTHRRTLEWIFSSMWQHDITDGATLRNGRGTGLGVPLAEYLLLRTENAVDQGSFDAYDRLVQVLGRKNVYVVSLELLQSRGSSMLSYLICNASARLAGSSYVSCDQEMSRLEHRMPRQRVSPSPMHVHIVHLAAQLHLADCGHPPAQRRMPTELAYHPSVARTAGMLPSTCNFKAHRWGDFAPKRMRQTSLLETIADAADAEFLARAGAEQPPSRVNASEICLVSEGQLNSHFMALLRNLTGPCIAAPPSLATSYHGTTTRDTF</sequence>
<accession>A0A7S3WJ82</accession>
<dbReference type="AlphaFoldDB" id="A0A7S3WJ82"/>
<reference evidence="1" key="1">
    <citation type="submission" date="2021-01" db="EMBL/GenBank/DDBJ databases">
        <authorList>
            <person name="Corre E."/>
            <person name="Pelletier E."/>
            <person name="Niang G."/>
            <person name="Scheremetjew M."/>
            <person name="Finn R."/>
            <person name="Kale V."/>
            <person name="Holt S."/>
            <person name="Cochrane G."/>
            <person name="Meng A."/>
            <person name="Brown T."/>
            <person name="Cohen L."/>
        </authorList>
    </citation>
    <scope>NUCLEOTIDE SEQUENCE</scope>
    <source>
        <strain evidence="1">SPMC142</strain>
    </source>
</reference>
<proteinExistence type="predicted"/>
<dbReference type="EMBL" id="HBIQ01049846">
    <property type="protein sequence ID" value="CAE0558634.1"/>
    <property type="molecule type" value="Transcribed_RNA"/>
</dbReference>
<evidence type="ECO:0000313" key="1">
    <source>
        <dbReference type="EMBL" id="CAE0558634.1"/>
    </source>
</evidence>
<name>A0A7S3WJ82_9SPIT</name>